<dbReference type="GO" id="GO:0016491">
    <property type="term" value="F:oxidoreductase activity"/>
    <property type="evidence" value="ECO:0007669"/>
    <property type="project" value="UniProtKB-KW"/>
</dbReference>
<evidence type="ECO:0000256" key="2">
    <source>
        <dbReference type="ARBA" id="ARBA00023002"/>
    </source>
</evidence>
<dbReference type="CDD" id="cd05233">
    <property type="entry name" value="SDR_c"/>
    <property type="match status" value="1"/>
</dbReference>
<evidence type="ECO:0000259" key="4">
    <source>
        <dbReference type="SMART" id="SM00822"/>
    </source>
</evidence>
<dbReference type="PANTHER" id="PTHR43669">
    <property type="entry name" value="5-KETO-D-GLUCONATE 5-REDUCTASE"/>
    <property type="match status" value="1"/>
</dbReference>
<protein>
    <submittedName>
        <fullName evidence="5">NAD(P)-dependent dehydrogenase (Short-subunit alcohol dehydrogenase family)</fullName>
    </submittedName>
</protein>
<evidence type="ECO:0000313" key="5">
    <source>
        <dbReference type="EMBL" id="MBA8795489.1"/>
    </source>
</evidence>
<dbReference type="PRINTS" id="PR00081">
    <property type="entry name" value="GDHRDH"/>
</dbReference>
<comment type="caution">
    <text evidence="5">The sequence shown here is derived from an EMBL/GenBank/DDBJ whole genome shotgun (WGS) entry which is preliminary data.</text>
</comment>
<evidence type="ECO:0000313" key="6">
    <source>
        <dbReference type="Proteomes" id="UP000523079"/>
    </source>
</evidence>
<dbReference type="SUPFAM" id="SSF51735">
    <property type="entry name" value="NAD(P)-binding Rossmann-fold domains"/>
    <property type="match status" value="1"/>
</dbReference>
<name>A0A7W3IUL8_9ACTN</name>
<dbReference type="FunFam" id="3.40.50.720:FF:000084">
    <property type="entry name" value="Short-chain dehydrogenase reductase"/>
    <property type="match status" value="1"/>
</dbReference>
<keyword evidence="2" id="KW-0560">Oxidoreductase</keyword>
<keyword evidence="6" id="KW-1185">Reference proteome</keyword>
<proteinExistence type="inferred from homology"/>
<gene>
    <name evidence="5" type="ORF">FHX74_003125</name>
</gene>
<dbReference type="AlphaFoldDB" id="A0A7W3IUL8"/>
<dbReference type="Proteomes" id="UP000523079">
    <property type="component" value="Unassembled WGS sequence"/>
</dbReference>
<dbReference type="EMBL" id="JACGWT010000005">
    <property type="protein sequence ID" value="MBA8795489.1"/>
    <property type="molecule type" value="Genomic_DNA"/>
</dbReference>
<accession>A0A7W3IUL8</accession>
<dbReference type="InterPro" id="IPR036291">
    <property type="entry name" value="NAD(P)-bd_dom_sf"/>
</dbReference>
<reference evidence="5 6" key="1">
    <citation type="submission" date="2020-07" db="EMBL/GenBank/DDBJ databases">
        <title>Sequencing the genomes of 1000 actinobacteria strains.</title>
        <authorList>
            <person name="Klenk H.-P."/>
        </authorList>
    </citation>
    <scope>NUCLEOTIDE SEQUENCE [LARGE SCALE GENOMIC DNA]</scope>
    <source>
        <strain evidence="5 6">DSM 100723</strain>
    </source>
</reference>
<dbReference type="Pfam" id="PF00106">
    <property type="entry name" value="adh_short"/>
    <property type="match status" value="1"/>
</dbReference>
<dbReference type="RefSeq" id="WP_182561105.1">
    <property type="nucleotide sequence ID" value="NZ_JACGWT010000005.1"/>
</dbReference>
<feature type="domain" description="Ketoreductase" evidence="4">
    <location>
        <begin position="8"/>
        <end position="179"/>
    </location>
</feature>
<dbReference type="SMART" id="SM00822">
    <property type="entry name" value="PKS_KR"/>
    <property type="match status" value="1"/>
</dbReference>
<evidence type="ECO:0000256" key="1">
    <source>
        <dbReference type="ARBA" id="ARBA00006484"/>
    </source>
</evidence>
<dbReference type="InterPro" id="IPR057326">
    <property type="entry name" value="KR_dom"/>
</dbReference>
<comment type="similarity">
    <text evidence="1 3">Belongs to the short-chain dehydrogenases/reductases (SDR) family.</text>
</comment>
<evidence type="ECO:0000256" key="3">
    <source>
        <dbReference type="RuleBase" id="RU000363"/>
    </source>
</evidence>
<organism evidence="5 6">
    <name type="scientific">Microlunatus kandeliicorticis</name>
    <dbReference type="NCBI Taxonomy" id="1759536"/>
    <lineage>
        <taxon>Bacteria</taxon>
        <taxon>Bacillati</taxon>
        <taxon>Actinomycetota</taxon>
        <taxon>Actinomycetes</taxon>
        <taxon>Propionibacteriales</taxon>
        <taxon>Propionibacteriaceae</taxon>
        <taxon>Microlunatus</taxon>
    </lineage>
</organism>
<dbReference type="PRINTS" id="PR00080">
    <property type="entry name" value="SDRFAMILY"/>
</dbReference>
<dbReference type="InterPro" id="IPR002347">
    <property type="entry name" value="SDR_fam"/>
</dbReference>
<dbReference type="PANTHER" id="PTHR43669:SF12">
    <property type="entry name" value="BLR5618 PROTEIN"/>
    <property type="match status" value="1"/>
</dbReference>
<sequence>MAERPQSQVVVVTGGGSGIGRAAARALLARGHRVAVTGRRPEPLTETLEGDGVAAGGAGLTVPMDVSDPASVEAGFAAVEARFGRVDALFNNAGIGASGAVDEVDHDAWQQVVAINLTGSMLCAAAAVRIMKRQDPQGGRIINNGSISAHAPRPASVAYTATKHAITGLTKSIELDGRPFSVRGGQIDIGNAATQMMSGIGDDVGALQPNGSRMVEPTFDVAQVAEAVCWMVELPLSTSVNSLVITAAGMPFVGRG</sequence>
<dbReference type="Gene3D" id="3.40.50.720">
    <property type="entry name" value="NAD(P)-binding Rossmann-like Domain"/>
    <property type="match status" value="1"/>
</dbReference>